<evidence type="ECO:0000256" key="3">
    <source>
        <dbReference type="ARBA" id="ARBA00022692"/>
    </source>
</evidence>
<proteinExistence type="predicted"/>
<feature type="transmembrane region" description="Helical" evidence="6">
    <location>
        <begin position="41"/>
        <end position="61"/>
    </location>
</feature>
<accession>A0ABY5E6K0</accession>
<dbReference type="PANTHER" id="PTHR30086:SF20">
    <property type="entry name" value="ARGININE EXPORTER PROTEIN ARGO-RELATED"/>
    <property type="match status" value="1"/>
</dbReference>
<evidence type="ECO:0000313" key="8">
    <source>
        <dbReference type="Proteomes" id="UP001060012"/>
    </source>
</evidence>
<evidence type="ECO:0000256" key="2">
    <source>
        <dbReference type="ARBA" id="ARBA00022475"/>
    </source>
</evidence>
<keyword evidence="3 6" id="KW-0812">Transmembrane</keyword>
<feature type="transmembrane region" description="Helical" evidence="6">
    <location>
        <begin position="73"/>
        <end position="92"/>
    </location>
</feature>
<keyword evidence="8" id="KW-1185">Reference proteome</keyword>
<dbReference type="PANTHER" id="PTHR30086">
    <property type="entry name" value="ARGININE EXPORTER PROTEIN ARGO"/>
    <property type="match status" value="1"/>
</dbReference>
<evidence type="ECO:0000256" key="5">
    <source>
        <dbReference type="ARBA" id="ARBA00023136"/>
    </source>
</evidence>
<keyword evidence="4 6" id="KW-1133">Transmembrane helix</keyword>
<dbReference type="Pfam" id="PF01810">
    <property type="entry name" value="LysE"/>
    <property type="match status" value="1"/>
</dbReference>
<evidence type="ECO:0000256" key="4">
    <source>
        <dbReference type="ARBA" id="ARBA00022989"/>
    </source>
</evidence>
<keyword evidence="2" id="KW-1003">Cell membrane</keyword>
<dbReference type="InterPro" id="IPR001123">
    <property type="entry name" value="LeuE-type"/>
</dbReference>
<keyword evidence="5 6" id="KW-0472">Membrane</keyword>
<evidence type="ECO:0000313" key="7">
    <source>
        <dbReference type="EMBL" id="UTJ07772.1"/>
    </source>
</evidence>
<sequence length="198" mass="22046">MSISFFISMLSFCIVLSISPGPVNAMIVTSGLNNGFRKTFSFISGATIGFTLLLLSIAFTYEKFLISSNNQFLLFLEIFGSLFIIYMGYKIASTSMLDLSVKESKTLKFYEGFLLQWLNPKAWLACLAGVSMFVNSQITLVIFVIMYFVVCYVCLSLWGILGHKASIFFDTALKVKVFNMSMGILLIISASVLLLNNI</sequence>
<organism evidence="7 8">
    <name type="scientific">Arcobacter roscoffensis</name>
    <dbReference type="NCBI Taxonomy" id="2961520"/>
    <lineage>
        <taxon>Bacteria</taxon>
        <taxon>Pseudomonadati</taxon>
        <taxon>Campylobacterota</taxon>
        <taxon>Epsilonproteobacteria</taxon>
        <taxon>Campylobacterales</taxon>
        <taxon>Arcobacteraceae</taxon>
        <taxon>Arcobacter</taxon>
    </lineage>
</organism>
<evidence type="ECO:0000256" key="6">
    <source>
        <dbReference type="SAM" id="Phobius"/>
    </source>
</evidence>
<comment type="subcellular location">
    <subcellularLocation>
        <location evidence="1">Cell membrane</location>
        <topology evidence="1">Multi-pass membrane protein</topology>
    </subcellularLocation>
</comment>
<reference evidence="7" key="1">
    <citation type="submission" date="2022-07" db="EMBL/GenBank/DDBJ databases">
        <title>Arcobacter roscoffensis sp. nov., a marine bacterium isolated from coastal seawater collected from Roscoff, France.</title>
        <authorList>
            <person name="Pascual J."/>
            <person name="Lepeaux C."/>
            <person name="Methner A."/>
            <person name="Overmann J."/>
        </authorList>
    </citation>
    <scope>NUCLEOTIDE SEQUENCE</scope>
    <source>
        <strain evidence="7">ARW1-2F2</strain>
    </source>
</reference>
<dbReference type="RefSeq" id="WP_254577946.1">
    <property type="nucleotide sequence ID" value="NZ_CP100595.1"/>
</dbReference>
<feature type="transmembrane region" description="Helical" evidence="6">
    <location>
        <begin position="177"/>
        <end position="195"/>
    </location>
</feature>
<protein>
    <submittedName>
        <fullName evidence="7">LysE family translocator</fullName>
    </submittedName>
</protein>
<dbReference type="EMBL" id="CP100595">
    <property type="protein sequence ID" value="UTJ07772.1"/>
    <property type="molecule type" value="Genomic_DNA"/>
</dbReference>
<gene>
    <name evidence="7" type="ORF">NJU99_06660</name>
</gene>
<dbReference type="Proteomes" id="UP001060012">
    <property type="component" value="Chromosome"/>
</dbReference>
<name>A0ABY5E6K0_9BACT</name>
<feature type="transmembrane region" description="Helical" evidence="6">
    <location>
        <begin position="140"/>
        <end position="161"/>
    </location>
</feature>
<evidence type="ECO:0000256" key="1">
    <source>
        <dbReference type="ARBA" id="ARBA00004651"/>
    </source>
</evidence>